<reference evidence="1 2" key="1">
    <citation type="submission" date="2016-10" db="EMBL/GenBank/DDBJ databases">
        <authorList>
            <person name="de Groot N.N."/>
        </authorList>
    </citation>
    <scope>NUCLEOTIDE SEQUENCE [LARGE SCALE GENOMIC DNA]</scope>
    <source>
        <strain evidence="1 2">DSM 44215</strain>
    </source>
</reference>
<accession>A0A1H2DLS5</accession>
<dbReference type="Proteomes" id="UP000183180">
    <property type="component" value="Unassembled WGS sequence"/>
</dbReference>
<name>A0A1H2DLS5_9ACTN</name>
<gene>
    <name evidence="1" type="ORF">SAMN04488548_10320</name>
</gene>
<evidence type="ECO:0000313" key="2">
    <source>
        <dbReference type="Proteomes" id="UP000183180"/>
    </source>
</evidence>
<evidence type="ECO:0000313" key="1">
    <source>
        <dbReference type="EMBL" id="SDT83779.1"/>
    </source>
</evidence>
<organism evidence="1 2">
    <name type="scientific">Gordonia westfalica</name>
    <dbReference type="NCBI Taxonomy" id="158898"/>
    <lineage>
        <taxon>Bacteria</taxon>
        <taxon>Bacillati</taxon>
        <taxon>Actinomycetota</taxon>
        <taxon>Actinomycetes</taxon>
        <taxon>Mycobacteriales</taxon>
        <taxon>Gordoniaceae</taxon>
        <taxon>Gordonia</taxon>
    </lineage>
</organism>
<protein>
    <submittedName>
        <fullName evidence="1">Uncharacterized protein</fullName>
    </submittedName>
</protein>
<sequence length="39" mass="4590">MGRPVVTDWVMNSLADYPNPDYEKHSRFQFTGTLFVLRT</sequence>
<dbReference type="EMBL" id="FNLM01000003">
    <property type="protein sequence ID" value="SDT83779.1"/>
    <property type="molecule type" value="Genomic_DNA"/>
</dbReference>
<proteinExistence type="predicted"/>
<dbReference type="AlphaFoldDB" id="A0A1H2DLS5"/>